<feature type="domain" description="GRF-type" evidence="6">
    <location>
        <begin position="15"/>
        <end position="58"/>
    </location>
</feature>
<dbReference type="PROSITE" id="PS51999">
    <property type="entry name" value="ZF_GRF"/>
    <property type="match status" value="1"/>
</dbReference>
<evidence type="ECO:0000313" key="8">
    <source>
        <dbReference type="Proteomes" id="UP001341840"/>
    </source>
</evidence>
<feature type="transmembrane region" description="Helical" evidence="5">
    <location>
        <begin position="104"/>
        <end position="123"/>
    </location>
</feature>
<dbReference type="Proteomes" id="UP001341840">
    <property type="component" value="Unassembled WGS sequence"/>
</dbReference>
<keyword evidence="5" id="KW-0472">Membrane</keyword>
<comment type="caution">
    <text evidence="7">The sequence shown here is derived from an EMBL/GenBank/DDBJ whole genome shotgun (WGS) entry which is preliminary data.</text>
</comment>
<keyword evidence="5" id="KW-1133">Transmembrane helix</keyword>
<reference evidence="7 8" key="1">
    <citation type="journal article" date="2023" name="Plants (Basel)">
        <title>Bridging the Gap: Combining Genomics and Transcriptomics Approaches to Understand Stylosanthes scabra, an Orphan Legume from the Brazilian Caatinga.</title>
        <authorList>
            <person name="Ferreira-Neto J.R.C."/>
            <person name="da Silva M.D."/>
            <person name="Binneck E."/>
            <person name="de Melo N.F."/>
            <person name="da Silva R.H."/>
            <person name="de Melo A.L.T.M."/>
            <person name="Pandolfi V."/>
            <person name="Bustamante F.O."/>
            <person name="Brasileiro-Vidal A.C."/>
            <person name="Benko-Iseppon A.M."/>
        </authorList>
    </citation>
    <scope>NUCLEOTIDE SEQUENCE [LARGE SCALE GENOMIC DNA]</scope>
    <source>
        <tissue evidence="7">Leaves</tissue>
    </source>
</reference>
<keyword evidence="8" id="KW-1185">Reference proteome</keyword>
<evidence type="ECO:0000256" key="5">
    <source>
        <dbReference type="SAM" id="Phobius"/>
    </source>
</evidence>
<organism evidence="7 8">
    <name type="scientific">Stylosanthes scabra</name>
    <dbReference type="NCBI Taxonomy" id="79078"/>
    <lineage>
        <taxon>Eukaryota</taxon>
        <taxon>Viridiplantae</taxon>
        <taxon>Streptophyta</taxon>
        <taxon>Embryophyta</taxon>
        <taxon>Tracheophyta</taxon>
        <taxon>Spermatophyta</taxon>
        <taxon>Magnoliopsida</taxon>
        <taxon>eudicotyledons</taxon>
        <taxon>Gunneridae</taxon>
        <taxon>Pentapetalae</taxon>
        <taxon>rosids</taxon>
        <taxon>fabids</taxon>
        <taxon>Fabales</taxon>
        <taxon>Fabaceae</taxon>
        <taxon>Papilionoideae</taxon>
        <taxon>50 kb inversion clade</taxon>
        <taxon>dalbergioids sensu lato</taxon>
        <taxon>Dalbergieae</taxon>
        <taxon>Pterocarpus clade</taxon>
        <taxon>Stylosanthes</taxon>
    </lineage>
</organism>
<name>A0ABU6Y777_9FABA</name>
<dbReference type="InterPro" id="IPR010666">
    <property type="entry name" value="Znf_GRF"/>
</dbReference>
<keyword evidence="2 4" id="KW-0863">Zinc-finger</keyword>
<evidence type="ECO:0000256" key="3">
    <source>
        <dbReference type="ARBA" id="ARBA00022833"/>
    </source>
</evidence>
<evidence type="ECO:0000256" key="4">
    <source>
        <dbReference type="PROSITE-ProRule" id="PRU01343"/>
    </source>
</evidence>
<protein>
    <recommendedName>
        <fullName evidence="6">GRF-type domain-containing protein</fullName>
    </recommendedName>
</protein>
<evidence type="ECO:0000259" key="6">
    <source>
        <dbReference type="PROSITE" id="PS51999"/>
    </source>
</evidence>
<evidence type="ECO:0000313" key="7">
    <source>
        <dbReference type="EMBL" id="MED6206282.1"/>
    </source>
</evidence>
<gene>
    <name evidence="7" type="ORF">PIB30_025164</name>
</gene>
<keyword evidence="1" id="KW-0479">Metal-binding</keyword>
<keyword evidence="5" id="KW-0812">Transmembrane</keyword>
<dbReference type="EMBL" id="JASCZI010241747">
    <property type="protein sequence ID" value="MED6206282.1"/>
    <property type="molecule type" value="Genomic_DNA"/>
</dbReference>
<accession>A0ABU6Y777</accession>
<sequence>MEAAAPEESVLSEGCHYGAYVILFLSGTNGNPNRLFLGCSNFKTSTSHCKYFKWLDEYVSSNVAHDPASNVEVLGDIVNLKRRIATLENMVAQRAVGNRGNIKCWGFFFFFLGVVVTTCLLVAGRF</sequence>
<evidence type="ECO:0000256" key="2">
    <source>
        <dbReference type="ARBA" id="ARBA00022771"/>
    </source>
</evidence>
<proteinExistence type="predicted"/>
<evidence type="ECO:0000256" key="1">
    <source>
        <dbReference type="ARBA" id="ARBA00022723"/>
    </source>
</evidence>
<keyword evidence="3" id="KW-0862">Zinc</keyword>